<evidence type="ECO:0000259" key="9">
    <source>
        <dbReference type="PROSITE" id="PS50929"/>
    </source>
</evidence>
<evidence type="ECO:0000256" key="7">
    <source>
        <dbReference type="SAM" id="Phobius"/>
    </source>
</evidence>
<dbReference type="Gene3D" id="1.20.1560.10">
    <property type="entry name" value="ABC transporter type 1, transmembrane domain"/>
    <property type="match status" value="1"/>
</dbReference>
<dbReference type="PROSITE" id="PS50893">
    <property type="entry name" value="ABC_TRANSPORTER_2"/>
    <property type="match status" value="1"/>
</dbReference>
<dbReference type="SMART" id="SM00382">
    <property type="entry name" value="AAA"/>
    <property type="match status" value="1"/>
</dbReference>
<dbReference type="STRING" id="361183.AMC99_00168"/>
<comment type="subcellular location">
    <subcellularLocation>
        <location evidence="1">Cell membrane</location>
        <topology evidence="1">Multi-pass membrane protein</topology>
    </subcellularLocation>
</comment>
<keyword evidence="5 7" id="KW-1133">Transmembrane helix</keyword>
<keyword evidence="6 7" id="KW-0472">Membrane</keyword>
<name>A0A0M4LT41_9SPHN</name>
<keyword evidence="4 10" id="KW-0067">ATP-binding</keyword>
<dbReference type="InterPro" id="IPR003439">
    <property type="entry name" value="ABC_transporter-like_ATP-bd"/>
</dbReference>
<keyword evidence="11" id="KW-1185">Reference proteome</keyword>
<dbReference type="Pfam" id="PF00005">
    <property type="entry name" value="ABC_tran"/>
    <property type="match status" value="1"/>
</dbReference>
<dbReference type="PANTHER" id="PTHR24221:SF590">
    <property type="entry name" value="COMPONENT LINKED WITH THE ASSEMBLY OF CYTOCHROME' TRANSPORT TRANSMEMBRANE ATP-BINDING PROTEIN ABC TRANSPORTER CYDD-RELATED"/>
    <property type="match status" value="1"/>
</dbReference>
<feature type="transmembrane region" description="Helical" evidence="7">
    <location>
        <begin position="73"/>
        <end position="94"/>
    </location>
</feature>
<dbReference type="Gene3D" id="3.40.50.300">
    <property type="entry name" value="P-loop containing nucleotide triphosphate hydrolases"/>
    <property type="match status" value="1"/>
</dbReference>
<dbReference type="PATRIC" id="fig|361183.4.peg.172"/>
<feature type="domain" description="ABC transporter" evidence="8">
    <location>
        <begin position="352"/>
        <end position="569"/>
    </location>
</feature>
<sequence>MSADRDLTSREVVAFLARQVETREIVVLLGLMLVASLSEGLGLVLLIPLTQLFVGSEGAAASSLLASLADAPVAALLAGFVGLVSLRAVIVFLVNERRREIGLSLGRRLRTQAHAALMGADWRWLSRQHSGDHASLVMAEADRAAGLADHVLVTLTGLVTVAILLVSTALVSWQVAVAILLFGGAASLLYANFSRGGQAEGRAYVAAHGKLQRLVTNALSHLRAARIAGAQPGMARDFDTAVSDLAAVEQRYFRATHAVNMLFQIGAAFALAMFVYVTVELAAIPLAFAIPLTALAVRLVPLLGSLQQARRSWQFDIAGLGYLLSSLEDARAHPDVAEAEVPPVHLSRELALRGVTLTYHGRTDAVFEHFDMVIPAGGIIAVRGQSGAGKSSLADLVSGLIRPDEGDLCIDGVALGDAQRASWRRHVAYVEQEPYLTPGTIAQNIAWGASDSPDLQAIRDAITAASAEFVFDLPQGIETEMGEDGRLFSGGEKQRIALARALLAKPQLLILDEVTAGLDARNAEQIGASVRALRGRCTVLILSHDERMLALGDEVLDLDEARSFRAPESGT</sequence>
<feature type="transmembrane region" description="Helical" evidence="7">
    <location>
        <begin position="258"/>
        <end position="277"/>
    </location>
</feature>
<dbReference type="InterPro" id="IPR017871">
    <property type="entry name" value="ABC_transporter-like_CS"/>
</dbReference>
<proteinExistence type="predicted"/>
<protein>
    <submittedName>
        <fullName evidence="10">Transport ATP-binding protein CydD</fullName>
    </submittedName>
</protein>
<feature type="transmembrane region" description="Helical" evidence="7">
    <location>
        <begin position="25"/>
        <end position="53"/>
    </location>
</feature>
<dbReference type="KEGG" id="aep:AMC99_00168"/>
<accession>A0A0M4LT41</accession>
<dbReference type="InterPro" id="IPR036640">
    <property type="entry name" value="ABC1_TM_sf"/>
</dbReference>
<evidence type="ECO:0000259" key="8">
    <source>
        <dbReference type="PROSITE" id="PS50893"/>
    </source>
</evidence>
<evidence type="ECO:0000256" key="1">
    <source>
        <dbReference type="ARBA" id="ARBA00004651"/>
    </source>
</evidence>
<dbReference type="Proteomes" id="UP000057938">
    <property type="component" value="Chromosome"/>
</dbReference>
<dbReference type="SUPFAM" id="SSF90123">
    <property type="entry name" value="ABC transporter transmembrane region"/>
    <property type="match status" value="1"/>
</dbReference>
<dbReference type="GO" id="GO:0140359">
    <property type="term" value="F:ABC-type transporter activity"/>
    <property type="evidence" value="ECO:0007669"/>
    <property type="project" value="InterPro"/>
</dbReference>
<organism evidence="10 11">
    <name type="scientific">Altererythrobacter epoxidivorans</name>
    <dbReference type="NCBI Taxonomy" id="361183"/>
    <lineage>
        <taxon>Bacteria</taxon>
        <taxon>Pseudomonadati</taxon>
        <taxon>Pseudomonadota</taxon>
        <taxon>Alphaproteobacteria</taxon>
        <taxon>Sphingomonadales</taxon>
        <taxon>Erythrobacteraceae</taxon>
        <taxon>Altererythrobacter</taxon>
    </lineage>
</organism>
<dbReference type="InterPro" id="IPR027417">
    <property type="entry name" value="P-loop_NTPase"/>
</dbReference>
<evidence type="ECO:0000313" key="10">
    <source>
        <dbReference type="EMBL" id="ALE15484.1"/>
    </source>
</evidence>
<dbReference type="InterPro" id="IPR003593">
    <property type="entry name" value="AAA+_ATPase"/>
</dbReference>
<dbReference type="PROSITE" id="PS50929">
    <property type="entry name" value="ABC_TM1F"/>
    <property type="match status" value="1"/>
</dbReference>
<dbReference type="RefSeq" id="WP_061921550.1">
    <property type="nucleotide sequence ID" value="NZ_CP012669.1"/>
</dbReference>
<dbReference type="SUPFAM" id="SSF52540">
    <property type="entry name" value="P-loop containing nucleoside triphosphate hydrolases"/>
    <property type="match status" value="1"/>
</dbReference>
<dbReference type="AlphaFoldDB" id="A0A0M4LT41"/>
<feature type="domain" description="ABC transmembrane type-1" evidence="9">
    <location>
        <begin position="26"/>
        <end position="276"/>
    </location>
</feature>
<evidence type="ECO:0000256" key="3">
    <source>
        <dbReference type="ARBA" id="ARBA00022741"/>
    </source>
</evidence>
<evidence type="ECO:0000313" key="11">
    <source>
        <dbReference type="Proteomes" id="UP000057938"/>
    </source>
</evidence>
<evidence type="ECO:0000256" key="2">
    <source>
        <dbReference type="ARBA" id="ARBA00022692"/>
    </source>
</evidence>
<keyword evidence="3" id="KW-0547">Nucleotide-binding</keyword>
<keyword evidence="2 7" id="KW-0812">Transmembrane</keyword>
<dbReference type="InterPro" id="IPR039421">
    <property type="entry name" value="Type_1_exporter"/>
</dbReference>
<dbReference type="GO" id="GO:0016887">
    <property type="term" value="F:ATP hydrolysis activity"/>
    <property type="evidence" value="ECO:0007669"/>
    <property type="project" value="InterPro"/>
</dbReference>
<dbReference type="InterPro" id="IPR011527">
    <property type="entry name" value="ABC1_TM_dom"/>
</dbReference>
<evidence type="ECO:0000256" key="4">
    <source>
        <dbReference type="ARBA" id="ARBA00022840"/>
    </source>
</evidence>
<evidence type="ECO:0000256" key="5">
    <source>
        <dbReference type="ARBA" id="ARBA00022989"/>
    </source>
</evidence>
<dbReference type="PANTHER" id="PTHR24221">
    <property type="entry name" value="ATP-BINDING CASSETTE SUB-FAMILY B"/>
    <property type="match status" value="1"/>
</dbReference>
<gene>
    <name evidence="10" type="ORF">AMC99_00168</name>
</gene>
<feature type="transmembrane region" description="Helical" evidence="7">
    <location>
        <begin position="147"/>
        <end position="167"/>
    </location>
</feature>
<dbReference type="EMBL" id="CP012669">
    <property type="protein sequence ID" value="ALE15484.1"/>
    <property type="molecule type" value="Genomic_DNA"/>
</dbReference>
<dbReference type="CDD" id="cd03228">
    <property type="entry name" value="ABCC_MRP_Like"/>
    <property type="match status" value="1"/>
</dbReference>
<dbReference type="PROSITE" id="PS00211">
    <property type="entry name" value="ABC_TRANSPORTER_1"/>
    <property type="match status" value="1"/>
</dbReference>
<reference evidence="10 11" key="1">
    <citation type="submission" date="2015-09" db="EMBL/GenBank/DDBJ databases">
        <title>Complete genome sequence of a benzo[a]pyrene-degrading bacterium Altererythrobacter epoxidivorans CGMCC 1.7731T.</title>
        <authorList>
            <person name="Li Z."/>
            <person name="Cheng H."/>
            <person name="Huo Y."/>
            <person name="Xu X."/>
        </authorList>
    </citation>
    <scope>NUCLEOTIDE SEQUENCE [LARGE SCALE GENOMIC DNA]</scope>
    <source>
        <strain evidence="10 11">CGMCC 1.7731</strain>
    </source>
</reference>
<dbReference type="GO" id="GO:0005886">
    <property type="term" value="C:plasma membrane"/>
    <property type="evidence" value="ECO:0007669"/>
    <property type="project" value="UniProtKB-SubCell"/>
</dbReference>
<dbReference type="GO" id="GO:0005524">
    <property type="term" value="F:ATP binding"/>
    <property type="evidence" value="ECO:0007669"/>
    <property type="project" value="UniProtKB-KW"/>
</dbReference>
<feature type="transmembrane region" description="Helical" evidence="7">
    <location>
        <begin position="173"/>
        <end position="193"/>
    </location>
</feature>
<dbReference type="Pfam" id="PF00664">
    <property type="entry name" value="ABC_membrane"/>
    <property type="match status" value="1"/>
</dbReference>
<evidence type="ECO:0000256" key="6">
    <source>
        <dbReference type="ARBA" id="ARBA00023136"/>
    </source>
</evidence>